<dbReference type="Proteomes" id="UP000295361">
    <property type="component" value="Unassembled WGS sequence"/>
</dbReference>
<dbReference type="OrthoDB" id="9151455at2"/>
<dbReference type="EMBL" id="SNXS01000001">
    <property type="protein sequence ID" value="TDP74572.1"/>
    <property type="molecule type" value="Genomic_DNA"/>
</dbReference>
<name>A0A4R6QUJ5_9BURK</name>
<keyword evidence="2" id="KW-1185">Reference proteome</keyword>
<reference evidence="1 2" key="1">
    <citation type="submission" date="2019-03" db="EMBL/GenBank/DDBJ databases">
        <title>Genomic Encyclopedia of Type Strains, Phase IV (KMG-IV): sequencing the most valuable type-strain genomes for metagenomic binning, comparative biology and taxonomic classification.</title>
        <authorList>
            <person name="Goeker M."/>
        </authorList>
    </citation>
    <scope>NUCLEOTIDE SEQUENCE [LARGE SCALE GENOMIC DNA]</scope>
    <source>
        <strain evidence="1 2">DSM 16998</strain>
    </source>
</reference>
<sequence length="246" mass="28079">MLKHLKHWFAGRANALRWKAVAEWAEDQGAQFKLIRDGQGFVVEHPDARPRAWRMEWGSSQRSYIEGPELRIRCELKLSPELQMMVVSRQLMEQLEASVFEMYTDTLKTRVDTDTPEEVRWLVMFPKFAGFNTKLLRNRFGAVCMSKEAIATWLQGPLGTALEVASETGVLAKEPPMLMLTQRGNLYLRFGLDEPDIEIIEALLKLFEVACAEAQRANTKIVEGGWPTTSSIAWQSQPGEDDPPRR</sequence>
<proteinExistence type="predicted"/>
<dbReference type="AlphaFoldDB" id="A0A4R6QUJ5"/>
<dbReference type="RefSeq" id="WP_133699187.1">
    <property type="nucleotide sequence ID" value="NZ_SNXS01000001.1"/>
</dbReference>
<dbReference type="InParanoid" id="A0A4R6QUJ5"/>
<comment type="caution">
    <text evidence="1">The sequence shown here is derived from an EMBL/GenBank/DDBJ whole genome shotgun (WGS) entry which is preliminary data.</text>
</comment>
<evidence type="ECO:0000313" key="2">
    <source>
        <dbReference type="Proteomes" id="UP000295361"/>
    </source>
</evidence>
<accession>A0A4R6QUJ5</accession>
<organism evidence="1 2">
    <name type="scientific">Roseateles toxinivorans</name>
    <dbReference type="NCBI Taxonomy" id="270368"/>
    <lineage>
        <taxon>Bacteria</taxon>
        <taxon>Pseudomonadati</taxon>
        <taxon>Pseudomonadota</taxon>
        <taxon>Betaproteobacteria</taxon>
        <taxon>Burkholderiales</taxon>
        <taxon>Sphaerotilaceae</taxon>
        <taxon>Roseateles</taxon>
    </lineage>
</organism>
<protein>
    <submittedName>
        <fullName evidence="1">Uncharacterized protein</fullName>
    </submittedName>
</protein>
<evidence type="ECO:0000313" key="1">
    <source>
        <dbReference type="EMBL" id="TDP74572.1"/>
    </source>
</evidence>
<gene>
    <name evidence="1" type="ORF">DES47_101635</name>
</gene>